<proteinExistence type="predicted"/>
<keyword evidence="3" id="KW-1185">Reference proteome</keyword>
<comment type="caution">
    <text evidence="2">The sequence shown here is derived from an EMBL/GenBank/DDBJ whole genome shotgun (WGS) entry which is preliminary data.</text>
</comment>
<feature type="region of interest" description="Disordered" evidence="1">
    <location>
        <begin position="88"/>
        <end position="121"/>
    </location>
</feature>
<protein>
    <submittedName>
        <fullName evidence="2">Uncharacterized protein</fullName>
    </submittedName>
</protein>
<evidence type="ECO:0000256" key="1">
    <source>
        <dbReference type="SAM" id="MobiDB-lite"/>
    </source>
</evidence>
<feature type="region of interest" description="Disordered" evidence="1">
    <location>
        <begin position="19"/>
        <end position="56"/>
    </location>
</feature>
<name>A0A9N7YTT4_PLEPL</name>
<accession>A0A9N7YTT4</accession>
<dbReference type="EMBL" id="CADEAL010002311">
    <property type="protein sequence ID" value="CAB1439614.1"/>
    <property type="molecule type" value="Genomic_DNA"/>
</dbReference>
<dbReference type="AlphaFoldDB" id="A0A9N7YTT4"/>
<sequence>MASPPWKCSSGPDPFSRCLNEASGRADWPSDNTAPHITPSHHDAITPPRSAARGRATSTMDLSLSLALSLSLGFAVYRKMEGFVLSSSGARAVEEAGAEEDETREESAKLLAHPHCPRAQI</sequence>
<dbReference type="Proteomes" id="UP001153269">
    <property type="component" value="Unassembled WGS sequence"/>
</dbReference>
<organism evidence="2 3">
    <name type="scientific">Pleuronectes platessa</name>
    <name type="common">European plaice</name>
    <dbReference type="NCBI Taxonomy" id="8262"/>
    <lineage>
        <taxon>Eukaryota</taxon>
        <taxon>Metazoa</taxon>
        <taxon>Chordata</taxon>
        <taxon>Craniata</taxon>
        <taxon>Vertebrata</taxon>
        <taxon>Euteleostomi</taxon>
        <taxon>Actinopterygii</taxon>
        <taxon>Neopterygii</taxon>
        <taxon>Teleostei</taxon>
        <taxon>Neoteleostei</taxon>
        <taxon>Acanthomorphata</taxon>
        <taxon>Carangaria</taxon>
        <taxon>Pleuronectiformes</taxon>
        <taxon>Pleuronectoidei</taxon>
        <taxon>Pleuronectidae</taxon>
        <taxon>Pleuronectes</taxon>
    </lineage>
</organism>
<evidence type="ECO:0000313" key="2">
    <source>
        <dbReference type="EMBL" id="CAB1439614.1"/>
    </source>
</evidence>
<gene>
    <name evidence="2" type="ORF">PLEPLA_LOCUS27394</name>
</gene>
<reference evidence="2" key="1">
    <citation type="submission" date="2020-03" db="EMBL/GenBank/DDBJ databases">
        <authorList>
            <person name="Weist P."/>
        </authorList>
    </citation>
    <scope>NUCLEOTIDE SEQUENCE</scope>
</reference>
<evidence type="ECO:0000313" key="3">
    <source>
        <dbReference type="Proteomes" id="UP001153269"/>
    </source>
</evidence>